<dbReference type="GO" id="GO:0006412">
    <property type="term" value="P:translation"/>
    <property type="evidence" value="ECO:0007669"/>
    <property type="project" value="InterPro"/>
</dbReference>
<feature type="domain" description="S1 motif" evidence="15">
    <location>
        <begin position="702"/>
        <end position="774"/>
    </location>
</feature>
<dbReference type="GO" id="GO:0003735">
    <property type="term" value="F:structural constituent of ribosome"/>
    <property type="evidence" value="ECO:0007669"/>
    <property type="project" value="InterPro"/>
</dbReference>
<evidence type="ECO:0000256" key="4">
    <source>
        <dbReference type="ARBA" id="ARBA00022737"/>
    </source>
</evidence>
<evidence type="ECO:0000256" key="2">
    <source>
        <dbReference type="ARBA" id="ARBA00009427"/>
    </source>
</evidence>
<dbReference type="PATRIC" id="fig|999432.5.peg.819"/>
<proteinExistence type="inferred from homology"/>
<feature type="domain" description="S1 motif" evidence="15">
    <location>
        <begin position="528"/>
        <end position="598"/>
    </location>
</feature>
<dbReference type="NCBIfam" id="TIGR00017">
    <property type="entry name" value="cmk"/>
    <property type="match status" value="1"/>
</dbReference>
<dbReference type="PRINTS" id="PR00681">
    <property type="entry name" value="RIBOSOMALS1"/>
</dbReference>
<feature type="domain" description="S1 motif" evidence="15">
    <location>
        <begin position="352"/>
        <end position="422"/>
    </location>
</feature>
<feature type="domain" description="S1 motif" evidence="15">
    <location>
        <begin position="443"/>
        <end position="511"/>
    </location>
</feature>
<dbReference type="InterPro" id="IPR012340">
    <property type="entry name" value="NA-bd_OB-fold"/>
</dbReference>
<dbReference type="GO" id="GO:0036430">
    <property type="term" value="F:CMP kinase activity"/>
    <property type="evidence" value="ECO:0007669"/>
    <property type="project" value="RHEA"/>
</dbReference>
<keyword evidence="9 16" id="KW-0689">Ribosomal protein</keyword>
<dbReference type="HAMAP" id="MF_00238">
    <property type="entry name" value="Cytidyl_kinase_type1"/>
    <property type="match status" value="1"/>
</dbReference>
<accession>A0A0E2E6I0</accession>
<dbReference type="SUPFAM" id="SSF52540">
    <property type="entry name" value="P-loop containing nucleoside triphosphate hydrolases"/>
    <property type="match status" value="1"/>
</dbReference>
<evidence type="ECO:0000256" key="7">
    <source>
        <dbReference type="ARBA" id="ARBA00022840"/>
    </source>
</evidence>
<dbReference type="CDD" id="cd04465">
    <property type="entry name" value="S1_RPS1_repeat_ec2_hs2"/>
    <property type="match status" value="1"/>
</dbReference>
<keyword evidence="10" id="KW-0687">Ribonucleoprotein</keyword>
<dbReference type="GO" id="GO:0005524">
    <property type="term" value="F:ATP binding"/>
    <property type="evidence" value="ECO:0007669"/>
    <property type="project" value="UniProtKB-UniRule"/>
</dbReference>
<feature type="binding site" evidence="13">
    <location>
        <begin position="7"/>
        <end position="15"/>
    </location>
    <ligand>
        <name>ATP</name>
        <dbReference type="ChEBI" id="CHEBI:30616"/>
    </ligand>
</feature>
<dbReference type="GO" id="GO:0005737">
    <property type="term" value="C:cytoplasm"/>
    <property type="evidence" value="ECO:0007669"/>
    <property type="project" value="UniProtKB-SubCell"/>
</dbReference>
<organism evidence="16">
    <name type="scientific">Treponema denticola H-22</name>
    <dbReference type="NCBI Taxonomy" id="999432"/>
    <lineage>
        <taxon>Bacteria</taxon>
        <taxon>Pseudomonadati</taxon>
        <taxon>Spirochaetota</taxon>
        <taxon>Spirochaetia</taxon>
        <taxon>Spirochaetales</taxon>
        <taxon>Treponemataceae</taxon>
        <taxon>Treponema</taxon>
    </lineage>
</organism>
<comment type="catalytic activity">
    <reaction evidence="12 13">
        <text>CMP + ATP = CDP + ADP</text>
        <dbReference type="Rhea" id="RHEA:11600"/>
        <dbReference type="ChEBI" id="CHEBI:30616"/>
        <dbReference type="ChEBI" id="CHEBI:58069"/>
        <dbReference type="ChEBI" id="CHEBI:60377"/>
        <dbReference type="ChEBI" id="CHEBI:456216"/>
        <dbReference type="EC" id="2.7.4.25"/>
    </reaction>
</comment>
<dbReference type="GO" id="GO:1990904">
    <property type="term" value="C:ribonucleoprotein complex"/>
    <property type="evidence" value="ECO:0007669"/>
    <property type="project" value="UniProtKB-KW"/>
</dbReference>
<evidence type="ECO:0000256" key="12">
    <source>
        <dbReference type="ARBA" id="ARBA00048478"/>
    </source>
</evidence>
<gene>
    <name evidence="13" type="primary">cmk</name>
    <name evidence="16" type="ORF">HMPREF9726_00790</name>
</gene>
<comment type="subcellular location">
    <subcellularLocation>
        <location evidence="13">Cytoplasm</location>
    </subcellularLocation>
</comment>
<dbReference type="Proteomes" id="UP000011705">
    <property type="component" value="Chromosome"/>
</dbReference>
<keyword evidence="4" id="KW-0677">Repeat</keyword>
<name>A0A0E2E6I0_TREDN</name>
<dbReference type="HOGENOM" id="CLU_015805_1_1_12"/>
<dbReference type="CDD" id="cd05688">
    <property type="entry name" value="S1_RPS1_repeat_ec3"/>
    <property type="match status" value="1"/>
</dbReference>
<dbReference type="Gene3D" id="3.40.50.300">
    <property type="entry name" value="P-loop containing nucleotide triphosphate hydrolases"/>
    <property type="match status" value="1"/>
</dbReference>
<comment type="caution">
    <text evidence="16">The sequence shown here is derived from an EMBL/GenBank/DDBJ whole genome shotgun (WGS) entry which is preliminary data.</text>
</comment>
<evidence type="ECO:0000256" key="1">
    <source>
        <dbReference type="ARBA" id="ARBA00006767"/>
    </source>
</evidence>
<keyword evidence="3 13" id="KW-0808">Transferase</keyword>
<comment type="similarity">
    <text evidence="2 13">Belongs to the cytidylate kinase family. Type 1 subfamily.</text>
</comment>
<reference evidence="16" key="1">
    <citation type="submission" date="2012-01" db="EMBL/GenBank/DDBJ databases">
        <title>The Genome Sequence of Treponema denticola H-22.</title>
        <authorList>
            <consortium name="The Broad Institute Genome Sequencing Platform"/>
            <person name="Earl A."/>
            <person name="Ward D."/>
            <person name="Feldgarden M."/>
            <person name="Gevers D."/>
            <person name="Blanton J.M."/>
            <person name="Fenno C.J."/>
            <person name="Baranova O.V."/>
            <person name="Mathney J."/>
            <person name="Dewhirst F.E."/>
            <person name="Izard J."/>
            <person name="Young S.K."/>
            <person name="Zeng Q."/>
            <person name="Gargeya S."/>
            <person name="Fitzgerald M."/>
            <person name="Haas B."/>
            <person name="Abouelleil A."/>
            <person name="Alvarado L."/>
            <person name="Arachchi H.M."/>
            <person name="Berlin A."/>
            <person name="Chapman S.B."/>
            <person name="Gearin G."/>
            <person name="Goldberg J."/>
            <person name="Griggs A."/>
            <person name="Gujja S."/>
            <person name="Hansen M."/>
            <person name="Heiman D."/>
            <person name="Howarth C."/>
            <person name="Larimer J."/>
            <person name="Lui A."/>
            <person name="MacDonald P.J.P."/>
            <person name="McCowen C."/>
            <person name="Montmayeur A."/>
            <person name="Murphy C."/>
            <person name="Neiman D."/>
            <person name="Pearson M."/>
            <person name="Priest M."/>
            <person name="Roberts A."/>
            <person name="Saif S."/>
            <person name="Shea T."/>
            <person name="Sisk P."/>
            <person name="Stolte C."/>
            <person name="Sykes S."/>
            <person name="Wortman J."/>
            <person name="Nusbaum C."/>
            <person name="Birren B."/>
        </authorList>
    </citation>
    <scope>NUCLEOTIDE SEQUENCE [LARGE SCALE GENOMIC DNA]</scope>
    <source>
        <strain evidence="16">H-22</strain>
    </source>
</reference>
<dbReference type="NCBIfam" id="NF004952">
    <property type="entry name" value="PRK06299.1-2"/>
    <property type="match status" value="1"/>
</dbReference>
<dbReference type="AlphaFoldDB" id="A0A0E2E6I0"/>
<comment type="catalytic activity">
    <reaction evidence="11 13">
        <text>dCMP + ATP = dCDP + ADP</text>
        <dbReference type="Rhea" id="RHEA:25094"/>
        <dbReference type="ChEBI" id="CHEBI:30616"/>
        <dbReference type="ChEBI" id="CHEBI:57566"/>
        <dbReference type="ChEBI" id="CHEBI:58593"/>
        <dbReference type="ChEBI" id="CHEBI:456216"/>
        <dbReference type="EC" id="2.7.4.25"/>
    </reaction>
</comment>
<dbReference type="InterPro" id="IPR027417">
    <property type="entry name" value="P-loop_NTPase"/>
</dbReference>
<dbReference type="GO" id="GO:0005840">
    <property type="term" value="C:ribosome"/>
    <property type="evidence" value="ECO:0007669"/>
    <property type="project" value="UniProtKB-KW"/>
</dbReference>
<dbReference type="RefSeq" id="WP_002683646.1">
    <property type="nucleotide sequence ID" value="NZ_CM001795.1"/>
</dbReference>
<dbReference type="GO" id="GO:0003729">
    <property type="term" value="F:mRNA binding"/>
    <property type="evidence" value="ECO:0007669"/>
    <property type="project" value="TreeGrafter"/>
</dbReference>
<dbReference type="InterPro" id="IPR003029">
    <property type="entry name" value="S1_domain"/>
</dbReference>
<dbReference type="Pfam" id="PF00575">
    <property type="entry name" value="S1"/>
    <property type="match status" value="5"/>
</dbReference>
<dbReference type="PROSITE" id="PS50126">
    <property type="entry name" value="S1"/>
    <property type="match status" value="6"/>
</dbReference>
<dbReference type="Gene3D" id="2.40.50.140">
    <property type="entry name" value="Nucleic acid-binding proteins"/>
    <property type="match status" value="5"/>
</dbReference>
<evidence type="ECO:0000256" key="13">
    <source>
        <dbReference type="HAMAP-Rule" id="MF_00238"/>
    </source>
</evidence>
<dbReference type="InterPro" id="IPR000110">
    <property type="entry name" value="Ribosomal_bS1"/>
</dbReference>
<dbReference type="PANTHER" id="PTHR10724:SF7">
    <property type="entry name" value="SMALL RIBOSOMAL SUBUNIT PROTEIN BS1C"/>
    <property type="match status" value="1"/>
</dbReference>
<sequence>MIIAIDGPAGSGKSTLAKMLAEHLNITFMNTGSFYRALALAVLRSFGGGNDGSGGQTPDLSDEKKWTSFAEKTELFYINGSMFLGNENVEAYLRSDAVESIVAPLSAIVPIRHILNKKIREEAAKTGAVCEGRDMTTVVFPNADIKFYLDASVEARAKRRFDQGTSNLSPEEIKKTILERDEVDKNKKEGSLKVAPDAVYLDTSDLNINEVYEKMLAEVSAIISASKSENINNKGLSMEKMEVVKDVEKDSNGNIQAQLQEEYLNNFEAPEAGTIKEGHVVAVNNGTVFVDVGGKSEGHIPLDEFDEEPKVNDKVNVLIEKTESSNGHLSVSKLKADRLILQKEFKQAYADKTPIDGTIAKQVRAGYEVKLGGGLTAFLPLSQADVSRVEKPETLVGVKSKFYIEKLSFNSRSGENIVVNRRKYMEGRTEKERDAFFQNTKIGDTVKGTVKSFTSFGAFIDLGGFDGLLHINDMSWGHVTRPKDFVKKGEEIELKVIRLDPENKRINLSLKHFTQDPWLQFEEKFHVDDIVTGTVTKTTDFGAFIELDEGIEGLAHISEFSWVKKINKPEDILKPGDKVTCMILGYDIQAGRVSLGLKQVTDNPWDTIEERYPVGTRLTRKVVKITNAGAFISLEEGIDGFLHADDISWIKRVKHPGSELEVGKEIEVIVIECDAESRRIRLGIKQLTDDPWEKFGAAYKVGSIVEGEVSSITDFGVFVKVPGDIEGLIHKQNLVESRDETPEEALAKYAVGDKIKAVVIEINPRNKKTAFSIKDFKRKQQQEEISQYMSTEQEDDDSSYTLGDLLKNKPE</sequence>
<keyword evidence="5 13" id="KW-0547">Nucleotide-binding</keyword>
<feature type="domain" description="S1 motif" evidence="15">
    <location>
        <begin position="273"/>
        <end position="334"/>
    </location>
</feature>
<dbReference type="InterPro" id="IPR035104">
    <property type="entry name" value="Ribosomal_protein_S1-like"/>
</dbReference>
<dbReference type="CDD" id="cd02020">
    <property type="entry name" value="CMPK"/>
    <property type="match status" value="1"/>
</dbReference>
<evidence type="ECO:0000256" key="10">
    <source>
        <dbReference type="ARBA" id="ARBA00023274"/>
    </source>
</evidence>
<keyword evidence="6 13" id="KW-0418">Kinase</keyword>
<feature type="domain" description="S1 motif" evidence="15">
    <location>
        <begin position="615"/>
        <end position="685"/>
    </location>
</feature>
<keyword evidence="8" id="KW-0694">RNA-binding</keyword>
<keyword evidence="7 13" id="KW-0067">ATP-binding</keyword>
<evidence type="ECO:0000256" key="5">
    <source>
        <dbReference type="ARBA" id="ARBA00022741"/>
    </source>
</evidence>
<dbReference type="GO" id="GO:0006220">
    <property type="term" value="P:pyrimidine nucleotide metabolic process"/>
    <property type="evidence" value="ECO:0007669"/>
    <property type="project" value="UniProtKB-UniRule"/>
</dbReference>
<dbReference type="SUPFAM" id="SSF50249">
    <property type="entry name" value="Nucleic acid-binding proteins"/>
    <property type="match status" value="6"/>
</dbReference>
<dbReference type="PANTHER" id="PTHR10724">
    <property type="entry name" value="30S RIBOSOMAL PROTEIN S1"/>
    <property type="match status" value="1"/>
</dbReference>
<evidence type="ECO:0000256" key="8">
    <source>
        <dbReference type="ARBA" id="ARBA00022884"/>
    </source>
</evidence>
<evidence type="ECO:0000256" key="14">
    <source>
        <dbReference type="SAM" id="MobiDB-lite"/>
    </source>
</evidence>
<dbReference type="EC" id="2.7.4.25" evidence="13"/>
<dbReference type="InterPro" id="IPR003136">
    <property type="entry name" value="Cytidylate_kin"/>
</dbReference>
<dbReference type="InterPro" id="IPR050437">
    <property type="entry name" value="Ribos_protein_bS1-like"/>
</dbReference>
<keyword evidence="13" id="KW-0963">Cytoplasm</keyword>
<dbReference type="SMART" id="SM00316">
    <property type="entry name" value="S1"/>
    <property type="match status" value="6"/>
</dbReference>
<evidence type="ECO:0000256" key="3">
    <source>
        <dbReference type="ARBA" id="ARBA00022679"/>
    </source>
</evidence>
<dbReference type="Pfam" id="PF02224">
    <property type="entry name" value="Cytidylate_kin"/>
    <property type="match status" value="1"/>
</dbReference>
<evidence type="ECO:0000259" key="15">
    <source>
        <dbReference type="PROSITE" id="PS50126"/>
    </source>
</evidence>
<comment type="similarity">
    <text evidence="1">Belongs to the bacterial ribosomal protein bS1 family.</text>
</comment>
<evidence type="ECO:0000256" key="6">
    <source>
        <dbReference type="ARBA" id="ARBA00022777"/>
    </source>
</evidence>
<dbReference type="GO" id="GO:0036431">
    <property type="term" value="F:dCMP kinase activity"/>
    <property type="evidence" value="ECO:0007669"/>
    <property type="project" value="InterPro"/>
</dbReference>
<evidence type="ECO:0000256" key="9">
    <source>
        <dbReference type="ARBA" id="ARBA00022980"/>
    </source>
</evidence>
<evidence type="ECO:0000313" key="16">
    <source>
        <dbReference type="EMBL" id="EMB35024.1"/>
    </source>
</evidence>
<evidence type="ECO:0000256" key="11">
    <source>
        <dbReference type="ARBA" id="ARBA00047615"/>
    </source>
</evidence>
<dbReference type="InterPro" id="IPR011994">
    <property type="entry name" value="Cytidylate_kinase_dom"/>
</dbReference>
<protein>
    <recommendedName>
        <fullName evidence="13">Cytidylate kinase</fullName>
        <shortName evidence="13">CK</shortName>
        <ecNumber evidence="13">2.7.4.25</ecNumber>
    </recommendedName>
    <alternativeName>
        <fullName evidence="13">Cytidine monophosphate kinase</fullName>
        <shortName evidence="13">CMP kinase</shortName>
    </alternativeName>
</protein>
<dbReference type="NCBIfam" id="TIGR00717">
    <property type="entry name" value="rpsA"/>
    <property type="match status" value="1"/>
</dbReference>
<feature type="region of interest" description="Disordered" evidence="14">
    <location>
        <begin position="782"/>
        <end position="811"/>
    </location>
</feature>
<dbReference type="EMBL" id="AGDV01000006">
    <property type="protein sequence ID" value="EMB35024.1"/>
    <property type="molecule type" value="Genomic_DNA"/>
</dbReference>